<feature type="region of interest" description="Disordered" evidence="1">
    <location>
        <begin position="230"/>
        <end position="456"/>
    </location>
</feature>
<feature type="compositionally biased region" description="Pro residues" evidence="1">
    <location>
        <begin position="179"/>
        <end position="195"/>
    </location>
</feature>
<comment type="caution">
    <text evidence="2">The sequence shown here is derived from an EMBL/GenBank/DDBJ whole genome shotgun (WGS) entry which is preliminary data.</text>
</comment>
<organism evidence="2 3">
    <name type="scientific">Phialemonium atrogriseum</name>
    <dbReference type="NCBI Taxonomy" id="1093897"/>
    <lineage>
        <taxon>Eukaryota</taxon>
        <taxon>Fungi</taxon>
        <taxon>Dikarya</taxon>
        <taxon>Ascomycota</taxon>
        <taxon>Pezizomycotina</taxon>
        <taxon>Sordariomycetes</taxon>
        <taxon>Sordariomycetidae</taxon>
        <taxon>Cephalothecales</taxon>
        <taxon>Cephalothecaceae</taxon>
        <taxon>Phialemonium</taxon>
    </lineage>
</organism>
<protein>
    <submittedName>
        <fullName evidence="2">Uncharacterized protein</fullName>
    </submittedName>
</protein>
<feature type="compositionally biased region" description="Pro residues" evidence="1">
    <location>
        <begin position="546"/>
        <end position="555"/>
    </location>
</feature>
<feature type="region of interest" description="Disordered" evidence="1">
    <location>
        <begin position="478"/>
        <end position="563"/>
    </location>
</feature>
<feature type="compositionally biased region" description="Basic and acidic residues" evidence="1">
    <location>
        <begin position="425"/>
        <end position="434"/>
    </location>
</feature>
<feature type="compositionally biased region" description="Basic and acidic residues" evidence="1">
    <location>
        <begin position="76"/>
        <end position="95"/>
    </location>
</feature>
<dbReference type="AlphaFoldDB" id="A0AAJ0C578"/>
<proteinExistence type="predicted"/>
<feature type="compositionally biased region" description="Low complexity" evidence="1">
    <location>
        <begin position="321"/>
        <end position="335"/>
    </location>
</feature>
<feature type="compositionally biased region" description="Basic and acidic residues" evidence="1">
    <location>
        <begin position="501"/>
        <end position="512"/>
    </location>
</feature>
<gene>
    <name evidence="2" type="ORF">QBC33DRAFT_264181</name>
</gene>
<dbReference type="EMBL" id="MU839000">
    <property type="protein sequence ID" value="KAK1770378.1"/>
    <property type="molecule type" value="Genomic_DNA"/>
</dbReference>
<feature type="compositionally biased region" description="Polar residues" evidence="1">
    <location>
        <begin position="515"/>
        <end position="528"/>
    </location>
</feature>
<keyword evidence="3" id="KW-1185">Reference proteome</keyword>
<dbReference type="RefSeq" id="XP_060286591.1">
    <property type="nucleotide sequence ID" value="XM_060423122.1"/>
</dbReference>
<name>A0AAJ0C578_9PEZI</name>
<evidence type="ECO:0000256" key="1">
    <source>
        <dbReference type="SAM" id="MobiDB-lite"/>
    </source>
</evidence>
<dbReference type="Proteomes" id="UP001244011">
    <property type="component" value="Unassembled WGS sequence"/>
</dbReference>
<accession>A0AAJ0C578</accession>
<reference evidence="2" key="1">
    <citation type="submission" date="2023-06" db="EMBL/GenBank/DDBJ databases">
        <title>Genome-scale phylogeny and comparative genomics of the fungal order Sordariales.</title>
        <authorList>
            <consortium name="Lawrence Berkeley National Laboratory"/>
            <person name="Hensen N."/>
            <person name="Bonometti L."/>
            <person name="Westerberg I."/>
            <person name="Brannstrom I.O."/>
            <person name="Guillou S."/>
            <person name="Cros-Aarteil S."/>
            <person name="Calhoun S."/>
            <person name="Haridas S."/>
            <person name="Kuo A."/>
            <person name="Mondo S."/>
            <person name="Pangilinan J."/>
            <person name="Riley R."/>
            <person name="Labutti K."/>
            <person name="Andreopoulos B."/>
            <person name="Lipzen A."/>
            <person name="Chen C."/>
            <person name="Yanf M."/>
            <person name="Daum C."/>
            <person name="Ng V."/>
            <person name="Clum A."/>
            <person name="Steindorff A."/>
            <person name="Ohm R."/>
            <person name="Martin F."/>
            <person name="Silar P."/>
            <person name="Natvig D."/>
            <person name="Lalanne C."/>
            <person name="Gautier V."/>
            <person name="Ament-Velasquez S.L."/>
            <person name="Kruys A."/>
            <person name="Hutchinson M.I."/>
            <person name="Powell A.J."/>
            <person name="Barry K."/>
            <person name="Miller A.N."/>
            <person name="Grigoriev I.V."/>
            <person name="Debuchy R."/>
            <person name="Gladieux P."/>
            <person name="Thoren M.H."/>
            <person name="Johannesson H."/>
        </authorList>
    </citation>
    <scope>NUCLEOTIDE SEQUENCE</scope>
    <source>
        <strain evidence="2">8032-3</strain>
    </source>
</reference>
<feature type="compositionally biased region" description="Low complexity" evidence="1">
    <location>
        <begin position="118"/>
        <end position="127"/>
    </location>
</feature>
<dbReference type="GeneID" id="85306309"/>
<feature type="compositionally biased region" description="Low complexity" evidence="1">
    <location>
        <begin position="415"/>
        <end position="424"/>
    </location>
</feature>
<feature type="compositionally biased region" description="Low complexity" evidence="1">
    <location>
        <begin position="146"/>
        <end position="162"/>
    </location>
</feature>
<sequence>MSGKHPFQRVAKVEDADESGNIIEGTGRYAESIASPTRERPNTSRARKEKLGRDSPSPIPSGLTDSDSTIHPISPLRRESKTKPSRETRERKEAAASRSRKSSSNQQAVIAMRPAPPNHAATAPNFAYGRRSDEASYYGVPTTVTAASSRPRAQASRQRPASYYGSPSRPPQSNARFYQPPPTAPLPTSYPPPSWAAPGPVLYPGAPPVGSHPSSDYFTPRPQNLMARFDRPQSAMGHRPPPRAIEYGYEENDRPLTKRSSVSRKVRMEEDRRTMPPPQRPASARPTVGFRPPPTATARRNVAFDDDDLAGGDPTMFRAMSPPSQYQYPPQTVVPRTRRPSVGATSISYDSGAFRTEVATTRNSRRHSYLGGHSVSSGSAYEDKMRQAAAYQDDIGGGPTMPLTAESLRKASKNGGSSRSTRSSGSRDESEYRRSATTRTTRSSGNGNGNDEDVTIRVKGQALLKVGGAEMQCQDGAEINITRGGPGPYQGGSDQSSYIEAEDRRTRMERPATRTRASSQAGSYSRTLQPRYDMPLSRYDTYQYPPVIPPYPPYPTRHDEEYF</sequence>
<feature type="compositionally biased region" description="Low complexity" evidence="1">
    <location>
        <begin position="435"/>
        <end position="445"/>
    </location>
</feature>
<feature type="region of interest" description="Disordered" evidence="1">
    <location>
        <begin position="1"/>
        <end position="200"/>
    </location>
</feature>
<evidence type="ECO:0000313" key="3">
    <source>
        <dbReference type="Proteomes" id="UP001244011"/>
    </source>
</evidence>
<evidence type="ECO:0000313" key="2">
    <source>
        <dbReference type="EMBL" id="KAK1770378.1"/>
    </source>
</evidence>